<dbReference type="SUPFAM" id="SSF69279">
    <property type="entry name" value="Phage tail proteins"/>
    <property type="match status" value="1"/>
</dbReference>
<accession>A0A8S5NVX9</accession>
<proteinExistence type="predicted"/>
<protein>
    <submittedName>
        <fullName evidence="1">Tail protein</fullName>
    </submittedName>
</protein>
<name>A0A8S5NVX9_9CAUD</name>
<evidence type="ECO:0000313" key="1">
    <source>
        <dbReference type="EMBL" id="DAD98918.1"/>
    </source>
</evidence>
<reference evidence="1" key="1">
    <citation type="journal article" date="2021" name="Proc. Natl. Acad. Sci. U.S.A.">
        <title>A Catalog of Tens of Thousands of Viruses from Human Metagenomes Reveals Hidden Associations with Chronic Diseases.</title>
        <authorList>
            <person name="Tisza M.J."/>
            <person name="Buck C.B."/>
        </authorList>
    </citation>
    <scope>NUCLEOTIDE SEQUENCE</scope>
    <source>
        <strain evidence="1">Ct3hC12</strain>
    </source>
</reference>
<sequence>MTDFSLEFVFASGEKHSPKAEPNEWLLRSDADTVADSLTVRFSAGKRLFTEEPVGAVLKKDGAVLFDGIVDEHRVKCRNGARTEVFFLRSRAALLLDNEAAPMELRLPSLRLLERMYLMPLGLHAVGGDRRPVEGVLTVEKGVSCFEALQMFSERYLNCTPYTDKSGGVHFESYVPKTVKPDWVTAREVIFCPYKMLSGVTVQNAQTGAYSAEYHDPLAPQVRVWYLSAYAKTAPTALLNESRRAAKRLKLTCASYIDGNMGDTMRTEELGEVRLISKNVLLRGKDVKTELHFEPV</sequence>
<organism evidence="1">
    <name type="scientific">Myoviridae sp. ct3hC12</name>
    <dbReference type="NCBI Taxonomy" id="2825026"/>
    <lineage>
        <taxon>Viruses</taxon>
        <taxon>Duplodnaviria</taxon>
        <taxon>Heunggongvirae</taxon>
        <taxon>Uroviricota</taxon>
        <taxon>Caudoviricetes</taxon>
    </lineage>
</organism>
<dbReference type="EMBL" id="BK015270">
    <property type="protein sequence ID" value="DAD98918.1"/>
    <property type="molecule type" value="Genomic_DNA"/>
</dbReference>